<dbReference type="InterPro" id="IPR000253">
    <property type="entry name" value="FHA_dom"/>
</dbReference>
<protein>
    <submittedName>
        <fullName evidence="4">FHA domain-containing protein</fullName>
    </submittedName>
</protein>
<dbReference type="SUPFAM" id="SSF49879">
    <property type="entry name" value="SMAD/FHA domain"/>
    <property type="match status" value="1"/>
</dbReference>
<dbReference type="PROSITE" id="PS50006">
    <property type="entry name" value="FHA_DOMAIN"/>
    <property type="match status" value="1"/>
</dbReference>
<dbReference type="EMBL" id="FMZL01000031">
    <property type="protein sequence ID" value="SDC64495.1"/>
    <property type="molecule type" value="Genomic_DNA"/>
</dbReference>
<evidence type="ECO:0000313" key="5">
    <source>
        <dbReference type="Proteomes" id="UP000198528"/>
    </source>
</evidence>
<keyword evidence="1" id="KW-0597">Phosphoprotein</keyword>
<name>A0A1G6NBC9_9ACTN</name>
<dbReference type="InterPro" id="IPR032030">
    <property type="entry name" value="YscD_cytoplasmic_dom"/>
</dbReference>
<sequence length="212" mass="22645">MKDSGTVGVVAGREASVGYMGKAGKAKTKICPNCGEELFADMDVCYGCLYDFSRPPGPMSTTCLGQLAGEGGDGRTCAQSVHESVSGNGTSHKDSSDLDTTMPLNIPSSNLPRWKRKMLWVRSPDMEVKIPVPESELTVGRDQCCDVVLHSMAVSRRHVGFKCVSEGLRVRNLGAKNLATVGGREVQESCVLGHGQTVNVCGTLFTFVTPDE</sequence>
<feature type="domain" description="FHA" evidence="3">
    <location>
        <begin position="137"/>
        <end position="186"/>
    </location>
</feature>
<accession>A0A1G6NBC9</accession>
<evidence type="ECO:0000256" key="1">
    <source>
        <dbReference type="ARBA" id="ARBA00022553"/>
    </source>
</evidence>
<reference evidence="5" key="1">
    <citation type="submission" date="2016-10" db="EMBL/GenBank/DDBJ databases">
        <authorList>
            <person name="Varghese N."/>
            <person name="Submissions S."/>
        </authorList>
    </citation>
    <scope>NUCLEOTIDE SEQUENCE [LARGE SCALE GENOMIC DNA]</scope>
    <source>
        <strain evidence="5">DSM 22619</strain>
    </source>
</reference>
<dbReference type="RefSeq" id="WP_143013241.1">
    <property type="nucleotide sequence ID" value="NZ_FMZL01000031.1"/>
</dbReference>
<feature type="region of interest" description="Disordered" evidence="2">
    <location>
        <begin position="75"/>
        <end position="104"/>
    </location>
</feature>
<dbReference type="AlphaFoldDB" id="A0A1G6NBC9"/>
<dbReference type="Proteomes" id="UP000198528">
    <property type="component" value="Unassembled WGS sequence"/>
</dbReference>
<proteinExistence type="predicted"/>
<keyword evidence="5" id="KW-1185">Reference proteome</keyword>
<dbReference type="InterPro" id="IPR008984">
    <property type="entry name" value="SMAD_FHA_dom_sf"/>
</dbReference>
<dbReference type="CDD" id="cd00060">
    <property type="entry name" value="FHA"/>
    <property type="match status" value="1"/>
</dbReference>
<evidence type="ECO:0000259" key="3">
    <source>
        <dbReference type="PROSITE" id="PS50006"/>
    </source>
</evidence>
<gene>
    <name evidence="4" type="ORF">SAMN04487824_13112</name>
</gene>
<evidence type="ECO:0000256" key="2">
    <source>
        <dbReference type="SAM" id="MobiDB-lite"/>
    </source>
</evidence>
<organism evidence="4 5">
    <name type="scientific">Parafannyhessea umbonata</name>
    <dbReference type="NCBI Taxonomy" id="604330"/>
    <lineage>
        <taxon>Bacteria</taxon>
        <taxon>Bacillati</taxon>
        <taxon>Actinomycetota</taxon>
        <taxon>Coriobacteriia</taxon>
        <taxon>Coriobacteriales</taxon>
        <taxon>Atopobiaceae</taxon>
        <taxon>Parafannyhessea</taxon>
    </lineage>
</organism>
<dbReference type="STRING" id="604330.SAMN04489857_0374"/>
<evidence type="ECO:0000313" key="4">
    <source>
        <dbReference type="EMBL" id="SDC64495.1"/>
    </source>
</evidence>
<feature type="compositionally biased region" description="Polar residues" evidence="2">
    <location>
        <begin position="77"/>
        <end position="90"/>
    </location>
</feature>
<dbReference type="Pfam" id="PF16697">
    <property type="entry name" value="Yop-YscD_cpl"/>
    <property type="match status" value="1"/>
</dbReference>
<dbReference type="Gene3D" id="2.60.200.20">
    <property type="match status" value="1"/>
</dbReference>